<dbReference type="GO" id="GO:0046933">
    <property type="term" value="F:proton-transporting ATP synthase activity, rotational mechanism"/>
    <property type="evidence" value="ECO:0007669"/>
    <property type="project" value="UniProtKB-UniRule"/>
</dbReference>
<dbReference type="InterPro" id="IPR020546">
    <property type="entry name" value="ATP_synth_F1_dsu/esu_N"/>
</dbReference>
<keyword evidence="6 10" id="KW-0406">Ion transport</keyword>
<comment type="function">
    <text evidence="1 10">Produces ATP from ADP in the presence of a proton gradient across the membrane.</text>
</comment>
<dbReference type="EMBL" id="VUOA01000022">
    <property type="protein sequence ID" value="KAA2236861.1"/>
    <property type="molecule type" value="Genomic_DNA"/>
</dbReference>
<comment type="caution">
    <text evidence="13">The sequence shown here is derived from an EMBL/GenBank/DDBJ whole genome shotgun (WGS) entry which is preliminary data.</text>
</comment>
<keyword evidence="9 10" id="KW-0066">ATP synthesis</keyword>
<proteinExistence type="inferred from homology"/>
<dbReference type="InterPro" id="IPR036771">
    <property type="entry name" value="ATPsynth_dsu/esu_N"/>
</dbReference>
<name>A0A5B2VCS6_9HYPH</name>
<evidence type="ECO:0000256" key="10">
    <source>
        <dbReference type="HAMAP-Rule" id="MF_00530"/>
    </source>
</evidence>
<dbReference type="OrthoDB" id="9799969at2"/>
<keyword evidence="7 10" id="KW-0472">Membrane</keyword>
<dbReference type="GO" id="GO:0012505">
    <property type="term" value="C:endomembrane system"/>
    <property type="evidence" value="ECO:0007669"/>
    <property type="project" value="UniProtKB-SubCell"/>
</dbReference>
<gene>
    <name evidence="10" type="primary">atpC</name>
    <name evidence="13" type="ORF">F0L46_12785</name>
</gene>
<reference evidence="13 14" key="2">
    <citation type="submission" date="2019-09" db="EMBL/GenBank/DDBJ databases">
        <authorList>
            <person name="Jin C."/>
        </authorList>
    </citation>
    <scope>NUCLEOTIDE SEQUENCE [LARGE SCALE GENOMIC DNA]</scope>
    <source>
        <strain evidence="13 14">BN140002</strain>
    </source>
</reference>
<keyword evidence="8 10" id="KW-0139">CF(1)</keyword>
<evidence type="ECO:0000256" key="6">
    <source>
        <dbReference type="ARBA" id="ARBA00023065"/>
    </source>
</evidence>
<evidence type="ECO:0000259" key="12">
    <source>
        <dbReference type="Pfam" id="PF02823"/>
    </source>
</evidence>
<keyword evidence="4 10" id="KW-0813">Transport</keyword>
<dbReference type="PANTHER" id="PTHR13822">
    <property type="entry name" value="ATP SYNTHASE DELTA/EPSILON CHAIN"/>
    <property type="match status" value="1"/>
</dbReference>
<reference evidence="13 14" key="1">
    <citation type="submission" date="2019-09" db="EMBL/GenBank/DDBJ databases">
        <title>Salinarimonas rosea gen. nov., sp. nov., a new member of the a-2 subgroup of the Proteobacteria.</title>
        <authorList>
            <person name="Liu J."/>
        </authorList>
    </citation>
    <scope>NUCLEOTIDE SEQUENCE [LARGE SCALE GENOMIC DNA]</scope>
    <source>
        <strain evidence="13 14">BN140002</strain>
    </source>
</reference>
<dbReference type="Pfam" id="PF02823">
    <property type="entry name" value="ATP-synt_DE_N"/>
    <property type="match status" value="1"/>
</dbReference>
<organism evidence="13 14">
    <name type="scientific">Salinarimonas soli</name>
    <dbReference type="NCBI Taxonomy" id="1638099"/>
    <lineage>
        <taxon>Bacteria</taxon>
        <taxon>Pseudomonadati</taxon>
        <taxon>Pseudomonadota</taxon>
        <taxon>Alphaproteobacteria</taxon>
        <taxon>Hyphomicrobiales</taxon>
        <taxon>Salinarimonadaceae</taxon>
        <taxon>Salinarimonas</taxon>
    </lineage>
</organism>
<dbReference type="CDD" id="cd12152">
    <property type="entry name" value="F1-ATPase_delta"/>
    <property type="match status" value="1"/>
</dbReference>
<dbReference type="PANTHER" id="PTHR13822:SF10">
    <property type="entry name" value="ATP SYNTHASE EPSILON CHAIN, CHLOROPLASTIC"/>
    <property type="match status" value="1"/>
</dbReference>
<evidence type="ECO:0000256" key="3">
    <source>
        <dbReference type="ARBA" id="ARBA00005712"/>
    </source>
</evidence>
<evidence type="ECO:0000256" key="7">
    <source>
        <dbReference type="ARBA" id="ARBA00023136"/>
    </source>
</evidence>
<evidence type="ECO:0000256" key="8">
    <source>
        <dbReference type="ARBA" id="ARBA00023196"/>
    </source>
</evidence>
<evidence type="ECO:0000256" key="1">
    <source>
        <dbReference type="ARBA" id="ARBA00003543"/>
    </source>
</evidence>
<feature type="domain" description="ATP synthase F1 complex delta/epsilon subunit N-terminal" evidence="12">
    <location>
        <begin position="4"/>
        <end position="83"/>
    </location>
</feature>
<evidence type="ECO:0000256" key="11">
    <source>
        <dbReference type="RuleBase" id="RU003656"/>
    </source>
</evidence>
<evidence type="ECO:0000256" key="4">
    <source>
        <dbReference type="ARBA" id="ARBA00022448"/>
    </source>
</evidence>
<keyword evidence="5 10" id="KW-0375">Hydrogen ion transport</keyword>
<dbReference type="SUPFAM" id="SSF51344">
    <property type="entry name" value="Epsilon subunit of F1F0-ATP synthase N-terminal domain"/>
    <property type="match status" value="1"/>
</dbReference>
<dbReference type="GO" id="GO:0005886">
    <property type="term" value="C:plasma membrane"/>
    <property type="evidence" value="ECO:0007669"/>
    <property type="project" value="UniProtKB-SubCell"/>
</dbReference>
<dbReference type="AlphaFoldDB" id="A0A5B2VCS6"/>
<evidence type="ECO:0000256" key="2">
    <source>
        <dbReference type="ARBA" id="ARBA00004184"/>
    </source>
</evidence>
<evidence type="ECO:0000313" key="14">
    <source>
        <dbReference type="Proteomes" id="UP000323142"/>
    </source>
</evidence>
<dbReference type="Proteomes" id="UP000323142">
    <property type="component" value="Unassembled WGS sequence"/>
</dbReference>
<evidence type="ECO:0000256" key="5">
    <source>
        <dbReference type="ARBA" id="ARBA00022781"/>
    </source>
</evidence>
<keyword evidence="10" id="KW-1003">Cell membrane</keyword>
<dbReference type="Gene3D" id="2.60.15.10">
    <property type="entry name" value="F0F1 ATP synthase delta/epsilon subunit, N-terminal"/>
    <property type="match status" value="1"/>
</dbReference>
<dbReference type="RefSeq" id="WP_149818078.1">
    <property type="nucleotide sequence ID" value="NZ_VUOA01000022.1"/>
</dbReference>
<sequence length="133" mass="13789">MATFHLELVSPERLLFEGQVESVQLPASEGDMTILPGHSPVITTLKPGILTVSGGTGGAQRLFVRGGFADVNAAGLTILAEQAIPVAELDSARLDAEITAAEQALAGASGADAQIEAGERLSRLQDLRRASLQ</sequence>
<dbReference type="HAMAP" id="MF_00530">
    <property type="entry name" value="ATP_synth_epsil_bac"/>
    <property type="match status" value="1"/>
</dbReference>
<protein>
    <recommendedName>
        <fullName evidence="10">ATP synthase epsilon chain</fullName>
    </recommendedName>
    <alternativeName>
        <fullName evidence="10">ATP synthase F1 sector epsilon subunit</fullName>
    </alternativeName>
    <alternativeName>
        <fullName evidence="10">F-ATPase epsilon subunit</fullName>
    </alternativeName>
</protein>
<evidence type="ECO:0000256" key="9">
    <source>
        <dbReference type="ARBA" id="ARBA00023310"/>
    </source>
</evidence>
<comment type="subcellular location">
    <subcellularLocation>
        <location evidence="10">Cell membrane</location>
        <topology evidence="10">Peripheral membrane protein</topology>
    </subcellularLocation>
    <subcellularLocation>
        <location evidence="2">Endomembrane system</location>
        <topology evidence="2">Peripheral membrane protein</topology>
    </subcellularLocation>
</comment>
<dbReference type="NCBIfam" id="NF011323">
    <property type="entry name" value="PRK14736.1"/>
    <property type="match status" value="1"/>
</dbReference>
<dbReference type="NCBIfam" id="NF001851">
    <property type="entry name" value="PRK00571.2-4"/>
    <property type="match status" value="1"/>
</dbReference>
<accession>A0A5B2VCS6</accession>
<dbReference type="NCBIfam" id="TIGR01216">
    <property type="entry name" value="ATP_synt_epsi"/>
    <property type="match status" value="1"/>
</dbReference>
<keyword evidence="14" id="KW-1185">Reference proteome</keyword>
<dbReference type="GO" id="GO:0045259">
    <property type="term" value="C:proton-transporting ATP synthase complex"/>
    <property type="evidence" value="ECO:0007669"/>
    <property type="project" value="UniProtKB-KW"/>
</dbReference>
<evidence type="ECO:0000313" key="13">
    <source>
        <dbReference type="EMBL" id="KAA2236861.1"/>
    </source>
</evidence>
<comment type="similarity">
    <text evidence="3 10 11">Belongs to the ATPase epsilon chain family.</text>
</comment>
<dbReference type="InterPro" id="IPR001469">
    <property type="entry name" value="ATP_synth_F1_dsu/esu"/>
</dbReference>
<comment type="subunit">
    <text evidence="10 11">F-type ATPases have 2 components, CF(1) - the catalytic core - and CF(0) - the membrane proton channel. CF(1) has five subunits: alpha(3), beta(3), gamma(1), delta(1), epsilon(1). CF(0) has three main subunits: a, b and c.</text>
</comment>
<dbReference type="GO" id="GO:0005524">
    <property type="term" value="F:ATP binding"/>
    <property type="evidence" value="ECO:0007669"/>
    <property type="project" value="UniProtKB-UniRule"/>
</dbReference>